<reference evidence="1 2" key="1">
    <citation type="journal article" date="2019" name="Genome Biol. Evol.">
        <title>Insights into the evolution of the New World diploid cottons (Gossypium, subgenus Houzingenia) based on genome sequencing.</title>
        <authorList>
            <person name="Grover C.E."/>
            <person name="Arick M.A. 2nd"/>
            <person name="Thrash A."/>
            <person name="Conover J.L."/>
            <person name="Sanders W.S."/>
            <person name="Peterson D.G."/>
            <person name="Frelichowski J.E."/>
            <person name="Scheffler J.A."/>
            <person name="Scheffler B.E."/>
            <person name="Wendel J.F."/>
        </authorList>
    </citation>
    <scope>NUCLEOTIDE SEQUENCE [LARGE SCALE GENOMIC DNA]</scope>
    <source>
        <strain evidence="1">5</strain>
        <tissue evidence="1">Leaf</tissue>
    </source>
</reference>
<gene>
    <name evidence="1" type="ORF">Gogos_008971</name>
</gene>
<dbReference type="OrthoDB" id="988315at2759"/>
<evidence type="ECO:0000313" key="2">
    <source>
        <dbReference type="Proteomes" id="UP000593579"/>
    </source>
</evidence>
<proteinExistence type="predicted"/>
<keyword evidence="2" id="KW-1185">Reference proteome</keyword>
<dbReference type="AlphaFoldDB" id="A0A7J9CD33"/>
<comment type="caution">
    <text evidence="1">The sequence shown here is derived from an EMBL/GenBank/DDBJ whole genome shotgun (WGS) entry which is preliminary data.</text>
</comment>
<name>A0A7J9CD33_GOSGO</name>
<evidence type="ECO:0000313" key="1">
    <source>
        <dbReference type="EMBL" id="MBA0746450.1"/>
    </source>
</evidence>
<organism evidence="1 2">
    <name type="scientific">Gossypium gossypioides</name>
    <name type="common">Mexican cotton</name>
    <name type="synonym">Selera gossypioides</name>
    <dbReference type="NCBI Taxonomy" id="34282"/>
    <lineage>
        <taxon>Eukaryota</taxon>
        <taxon>Viridiplantae</taxon>
        <taxon>Streptophyta</taxon>
        <taxon>Embryophyta</taxon>
        <taxon>Tracheophyta</taxon>
        <taxon>Spermatophyta</taxon>
        <taxon>Magnoliopsida</taxon>
        <taxon>eudicotyledons</taxon>
        <taxon>Gunneridae</taxon>
        <taxon>Pentapetalae</taxon>
        <taxon>rosids</taxon>
        <taxon>malvids</taxon>
        <taxon>Malvales</taxon>
        <taxon>Malvaceae</taxon>
        <taxon>Malvoideae</taxon>
        <taxon>Gossypium</taxon>
    </lineage>
</organism>
<protein>
    <submittedName>
        <fullName evidence="1">Uncharacterized protein</fullName>
    </submittedName>
</protein>
<dbReference type="Proteomes" id="UP000593579">
    <property type="component" value="Unassembled WGS sequence"/>
</dbReference>
<sequence>MGITFQGLSEYKESLSGKNKHKAVVVEENQNPNIVVVEGERGGGSLALKFLYCGLASSVPPGSSSVKWGKSCDQNHITLRNKENEEVMVSTVELVDDISKKIDSFVGLIKDNINDSMELQEEQRKDLINQGCSLWESGCKEKRVIMGFIKSNGKADEEIVVIGR</sequence>
<accession>A0A7J9CD33</accession>
<dbReference type="EMBL" id="JABEZY010000009">
    <property type="protein sequence ID" value="MBA0746450.1"/>
    <property type="molecule type" value="Genomic_DNA"/>
</dbReference>